<accession>A0A0B5AY15</accession>
<dbReference type="AlphaFoldDB" id="A0A0B5AY15"/>
<dbReference type="EMBL" id="CP009417">
    <property type="protein sequence ID" value="AJD93418.1"/>
    <property type="molecule type" value="Genomic_DNA"/>
</dbReference>
<keyword evidence="2" id="KW-0614">Plasmid</keyword>
<sequence>MTTFFIETDLEGKPLHDFSFHLVQAVAFHEWKYGRSSFAIQYSFGDETDRADGADVAKIAEIADKIPIGSLPFVLKHLDNVQKVTPLNVPDVLNVEQFTGRTYRKNMRKIEMEAYELPLFVKESARYKGITDIISSKEDVEMLPDVDYDISEVIDIQSEWRVFVQMDEVVGVKNYGAENVFPLPVDKKQVLDMVKTIERARYDGYAFPLSYTLDIAVNESGSFLIEAHPFVSCGLYGFADYQRLPSMMIQGYRYMQQQAGLLS</sequence>
<dbReference type="HOGENOM" id="CLU_1056800_0_0_9"/>
<protein>
    <recommendedName>
        <fullName evidence="1">ATP-grasp domain-containing protein</fullName>
    </recommendedName>
</protein>
<geneLocation type="plasmid" evidence="3"/>
<reference evidence="2 3" key="1">
    <citation type="submission" date="2014-08" db="EMBL/GenBank/DDBJ databases">
        <title>Complete genome of a marine bacteria Jeotgalibacillus malaysiensis.</title>
        <authorList>
            <person name="Yaakop A.S."/>
            <person name="Chan K.-G."/>
            <person name="Goh K.M."/>
        </authorList>
    </citation>
    <scope>NUCLEOTIDE SEQUENCE [LARGE SCALE GENOMIC DNA]</scope>
    <source>
        <strain evidence="2 3">D5</strain>
        <plasmid evidence="3">Plasmid</plasmid>
    </source>
</reference>
<proteinExistence type="predicted"/>
<organism evidence="2 3">
    <name type="scientific">Jeotgalibacillus malaysiensis</name>
    <dbReference type="NCBI Taxonomy" id="1508404"/>
    <lineage>
        <taxon>Bacteria</taxon>
        <taxon>Bacillati</taxon>
        <taxon>Bacillota</taxon>
        <taxon>Bacilli</taxon>
        <taxon>Bacillales</taxon>
        <taxon>Caryophanaceae</taxon>
        <taxon>Jeotgalibacillus</taxon>
    </lineage>
</organism>
<evidence type="ECO:0000313" key="3">
    <source>
        <dbReference type="Proteomes" id="UP000031449"/>
    </source>
</evidence>
<dbReference type="Pfam" id="PF18299">
    <property type="entry name" value="R2K_2"/>
    <property type="match status" value="1"/>
</dbReference>
<evidence type="ECO:0000259" key="1">
    <source>
        <dbReference type="Pfam" id="PF18299"/>
    </source>
</evidence>
<dbReference type="InterPro" id="IPR041261">
    <property type="entry name" value="R2K_2"/>
</dbReference>
<dbReference type="OrthoDB" id="482201at2"/>
<name>A0A0B5AY15_9BACL</name>
<gene>
    <name evidence="2" type="ORF">JMA_41000</name>
</gene>
<evidence type="ECO:0000313" key="2">
    <source>
        <dbReference type="EMBL" id="AJD93418.1"/>
    </source>
</evidence>
<feature type="domain" description="ATP-grasp" evidence="1">
    <location>
        <begin position="98"/>
        <end position="239"/>
    </location>
</feature>
<dbReference type="Proteomes" id="UP000031449">
    <property type="component" value="Plasmid unnamed"/>
</dbReference>
<dbReference type="BioCyc" id="JESP1508404:G14D9-13384-MONOMER"/>
<keyword evidence="3" id="KW-1185">Reference proteome</keyword>
<dbReference type="KEGG" id="jeo:JMA_41000"/>